<evidence type="ECO:0000256" key="7">
    <source>
        <dbReference type="SAM" id="MobiDB-lite"/>
    </source>
</evidence>
<evidence type="ECO:0000256" key="8">
    <source>
        <dbReference type="SAM" id="Phobius"/>
    </source>
</evidence>
<reference evidence="10 11" key="1">
    <citation type="submission" date="2013-11" db="EMBL/GenBank/DDBJ databases">
        <title>The Genome Sequence of Phytophthora parasitica P1976.</title>
        <authorList>
            <consortium name="The Broad Institute Genomics Platform"/>
            <person name="Russ C."/>
            <person name="Tyler B."/>
            <person name="Panabieres F."/>
            <person name="Shan W."/>
            <person name="Tripathy S."/>
            <person name="Grunwald N."/>
            <person name="Machado M."/>
            <person name="Johnson C.S."/>
            <person name="Walker B."/>
            <person name="Young S."/>
            <person name="Zeng Q."/>
            <person name="Gargeya S."/>
            <person name="Fitzgerald M."/>
            <person name="Haas B."/>
            <person name="Abouelleil A."/>
            <person name="Allen A.W."/>
            <person name="Alvarado L."/>
            <person name="Arachchi H.M."/>
            <person name="Berlin A.M."/>
            <person name="Chapman S.B."/>
            <person name="Gainer-Dewar J."/>
            <person name="Goldberg J."/>
            <person name="Griggs A."/>
            <person name="Gujja S."/>
            <person name="Hansen M."/>
            <person name="Howarth C."/>
            <person name="Imamovic A."/>
            <person name="Ireland A."/>
            <person name="Larimer J."/>
            <person name="McCowan C."/>
            <person name="Murphy C."/>
            <person name="Pearson M."/>
            <person name="Poon T.W."/>
            <person name="Priest M."/>
            <person name="Roberts A."/>
            <person name="Saif S."/>
            <person name="Shea T."/>
            <person name="Sisk P."/>
            <person name="Sykes S."/>
            <person name="Wortman J."/>
            <person name="Nusbaum C."/>
            <person name="Birren B."/>
        </authorList>
    </citation>
    <scope>NUCLEOTIDE SEQUENCE [LARGE SCALE GENOMIC DNA]</scope>
    <source>
        <strain evidence="10 11">P1976</strain>
    </source>
</reference>
<comment type="pathway">
    <text evidence="2">Protein modification; protein ubiquitination.</text>
</comment>
<proteinExistence type="predicted"/>
<dbReference type="SUPFAM" id="SSF56204">
    <property type="entry name" value="Hect, E3 ligase catalytic domain"/>
    <property type="match status" value="1"/>
</dbReference>
<feature type="transmembrane region" description="Helical" evidence="8">
    <location>
        <begin position="6"/>
        <end position="25"/>
    </location>
</feature>
<dbReference type="PROSITE" id="PS50237">
    <property type="entry name" value="HECT"/>
    <property type="match status" value="1"/>
</dbReference>
<dbReference type="OrthoDB" id="8068875at2759"/>
<evidence type="ECO:0000256" key="3">
    <source>
        <dbReference type="ARBA" id="ARBA00012485"/>
    </source>
</evidence>
<evidence type="ECO:0000256" key="2">
    <source>
        <dbReference type="ARBA" id="ARBA00004906"/>
    </source>
</evidence>
<dbReference type="PANTHER" id="PTHR11254:SF440">
    <property type="entry name" value="E3 UBIQUITIN-PROTEIN LIGASE NEDD-4"/>
    <property type="match status" value="1"/>
</dbReference>
<dbReference type="EC" id="2.3.2.26" evidence="3"/>
<keyword evidence="8" id="KW-1133">Transmembrane helix</keyword>
<evidence type="ECO:0000256" key="1">
    <source>
        <dbReference type="ARBA" id="ARBA00000885"/>
    </source>
</evidence>
<name>A0A081B1Z6_PHYNI</name>
<dbReference type="FunFam" id="3.90.1750.10:FF:000031">
    <property type="entry name" value="E3 ubiquitin-protein ligase TOM1"/>
    <property type="match status" value="1"/>
</dbReference>
<dbReference type="Proteomes" id="UP000028582">
    <property type="component" value="Unassembled WGS sequence"/>
</dbReference>
<dbReference type="CDD" id="cd00078">
    <property type="entry name" value="HECTc"/>
    <property type="match status" value="1"/>
</dbReference>
<dbReference type="InterPro" id="IPR035983">
    <property type="entry name" value="Hect_E3_ubiquitin_ligase"/>
</dbReference>
<evidence type="ECO:0000313" key="10">
    <source>
        <dbReference type="EMBL" id="ETO85157.1"/>
    </source>
</evidence>
<feature type="active site" description="Glycyl thioester intermediate" evidence="6">
    <location>
        <position position="604"/>
    </location>
</feature>
<protein>
    <recommendedName>
        <fullName evidence="3">HECT-type E3 ubiquitin transferase</fullName>
        <ecNumber evidence="3">2.3.2.26</ecNumber>
    </recommendedName>
</protein>
<feature type="compositionally biased region" description="Basic residues" evidence="7">
    <location>
        <begin position="103"/>
        <end position="113"/>
    </location>
</feature>
<dbReference type="AlphaFoldDB" id="A0A081B1Z6"/>
<dbReference type="GO" id="GO:0005737">
    <property type="term" value="C:cytoplasm"/>
    <property type="evidence" value="ECO:0007669"/>
    <property type="project" value="TreeGrafter"/>
</dbReference>
<evidence type="ECO:0000256" key="5">
    <source>
        <dbReference type="ARBA" id="ARBA00022786"/>
    </source>
</evidence>
<sequence length="637" mass="73053">MDGGVLAILVNVSFVAVLAIAFFMMRRKLIRVHTRRLRELAAPLLGNSLTTNDHRLDTATREAEKGFDVCAVCEFENFKDALFCSLCGERMGTPEESDNSSNNRRKRRRKEKKERRTKERAAVLPRHLTERQLRARKRKEWTRKLDVEGNMFWFRVKEGSGPMVPGRVGKVIRFVKPNENPKMPGQVNGPVAIQSEVAVVEPAKVKVFNEVADMDIIPATKWDAAARATGELLEDDTQTGVERRRETLELAAKDFPSKNAYFVKTTASLLVPPEVEFLKLSLHRDYMFEESMEHLGCIDEKYIRSAMRINFLEENGVDAGGLHREWFMMLTELLMDPKTGLFKATNGEDRAFFLNSNSRYDNGEEHLIYFYGAGRLLGRALLEGTVLNFHLCVPLLKLILGTPLCVDDVKYFDPEVYKSMTWILENEGVEALDLDFSVMERVGDRAMTVDLIPNGRNIEVTDANKHEYLERKFEHLLLRSVTDQLYVFLKGVYEVIPQHLLMLFDYEELDYLMCGSPEIDVDDWEKNTSVAESVARSPTLAWFWEIVREMPNEYRRRLLQFTTGCSRVPLVGFKGLTSYDGKVCLFTIRGIVGAPDEFVRSYACFNRLDLPLGISRSELKRMLYAVLDTEQYGFTTD</sequence>
<dbReference type="FunFam" id="3.30.2160.10:FF:000001">
    <property type="entry name" value="E3 ubiquitin-protein ligase NEDD4-like"/>
    <property type="match status" value="1"/>
</dbReference>
<accession>A0A081B1Z6</accession>
<dbReference type="InterPro" id="IPR000569">
    <property type="entry name" value="HECT_dom"/>
</dbReference>
<gene>
    <name evidence="10" type="ORF">F444_01064</name>
</gene>
<feature type="region of interest" description="Disordered" evidence="7">
    <location>
        <begin position="92"/>
        <end position="121"/>
    </location>
</feature>
<dbReference type="InterPro" id="IPR050409">
    <property type="entry name" value="E3_ubiq-protein_ligase"/>
</dbReference>
<dbReference type="Gene3D" id="3.90.1750.10">
    <property type="entry name" value="Hect, E3 ligase catalytic domains"/>
    <property type="match status" value="1"/>
</dbReference>
<dbReference type="GO" id="GO:0016567">
    <property type="term" value="P:protein ubiquitination"/>
    <property type="evidence" value="ECO:0007669"/>
    <property type="project" value="TreeGrafter"/>
</dbReference>
<evidence type="ECO:0000259" key="9">
    <source>
        <dbReference type="PROSITE" id="PS50237"/>
    </source>
</evidence>
<evidence type="ECO:0000256" key="4">
    <source>
        <dbReference type="ARBA" id="ARBA00022679"/>
    </source>
</evidence>
<feature type="domain" description="HECT" evidence="9">
    <location>
        <begin position="299"/>
        <end position="637"/>
    </location>
</feature>
<dbReference type="SMART" id="SM00119">
    <property type="entry name" value="HECTc"/>
    <property type="match status" value="1"/>
</dbReference>
<organism evidence="10 11">
    <name type="scientific">Phytophthora nicotianae P1976</name>
    <dbReference type="NCBI Taxonomy" id="1317066"/>
    <lineage>
        <taxon>Eukaryota</taxon>
        <taxon>Sar</taxon>
        <taxon>Stramenopiles</taxon>
        <taxon>Oomycota</taxon>
        <taxon>Peronosporomycetes</taxon>
        <taxon>Peronosporales</taxon>
        <taxon>Peronosporaceae</taxon>
        <taxon>Phytophthora</taxon>
    </lineage>
</organism>
<dbReference type="GO" id="GO:0061630">
    <property type="term" value="F:ubiquitin protein ligase activity"/>
    <property type="evidence" value="ECO:0007669"/>
    <property type="project" value="UniProtKB-EC"/>
</dbReference>
<dbReference type="GO" id="GO:0006511">
    <property type="term" value="P:ubiquitin-dependent protein catabolic process"/>
    <property type="evidence" value="ECO:0007669"/>
    <property type="project" value="TreeGrafter"/>
</dbReference>
<dbReference type="EMBL" id="ANJA01000189">
    <property type="protein sequence ID" value="ETO85157.1"/>
    <property type="molecule type" value="Genomic_DNA"/>
</dbReference>
<comment type="catalytic activity">
    <reaction evidence="1">
        <text>S-ubiquitinyl-[E2 ubiquitin-conjugating enzyme]-L-cysteine + [acceptor protein]-L-lysine = [E2 ubiquitin-conjugating enzyme]-L-cysteine + N(6)-ubiquitinyl-[acceptor protein]-L-lysine.</text>
        <dbReference type="EC" id="2.3.2.26"/>
    </reaction>
</comment>
<keyword evidence="8" id="KW-0472">Membrane</keyword>
<dbReference type="Gene3D" id="3.30.2160.10">
    <property type="entry name" value="Hect, E3 ligase catalytic domain"/>
    <property type="match status" value="1"/>
</dbReference>
<evidence type="ECO:0000313" key="11">
    <source>
        <dbReference type="Proteomes" id="UP000028582"/>
    </source>
</evidence>
<keyword evidence="4" id="KW-0808">Transferase</keyword>
<dbReference type="PANTHER" id="PTHR11254">
    <property type="entry name" value="HECT DOMAIN UBIQUITIN-PROTEIN LIGASE"/>
    <property type="match status" value="1"/>
</dbReference>
<comment type="caution">
    <text evidence="10">The sequence shown here is derived from an EMBL/GenBank/DDBJ whole genome shotgun (WGS) entry which is preliminary data.</text>
</comment>
<dbReference type="FunFam" id="3.30.2410.10:FF:000009">
    <property type="entry name" value="Probable E3 ubiquitin-protein ligase HECTD2"/>
    <property type="match status" value="1"/>
</dbReference>
<evidence type="ECO:0000256" key="6">
    <source>
        <dbReference type="PROSITE-ProRule" id="PRU00104"/>
    </source>
</evidence>
<dbReference type="Gene3D" id="3.30.2410.10">
    <property type="entry name" value="Hect, E3 ligase catalytic domain"/>
    <property type="match status" value="1"/>
</dbReference>
<keyword evidence="5 6" id="KW-0833">Ubl conjugation pathway</keyword>
<keyword evidence="8" id="KW-0812">Transmembrane</keyword>
<dbReference type="Pfam" id="PF00632">
    <property type="entry name" value="HECT"/>
    <property type="match status" value="1"/>
</dbReference>